<dbReference type="InterPro" id="IPR046342">
    <property type="entry name" value="CBS_dom_sf"/>
</dbReference>
<dbReference type="InterPro" id="IPR051280">
    <property type="entry name" value="Cl-channel/antiporter"/>
</dbReference>
<protein>
    <recommendedName>
        <fullName evidence="14">Chloride channel protein</fullName>
    </recommendedName>
</protein>
<evidence type="ECO:0000256" key="8">
    <source>
        <dbReference type="ARBA" id="ARBA00023065"/>
    </source>
</evidence>
<feature type="transmembrane region" description="Helical" evidence="14">
    <location>
        <begin position="556"/>
        <end position="573"/>
    </location>
</feature>
<dbReference type="GO" id="GO:0005247">
    <property type="term" value="F:voltage-gated chloride channel activity"/>
    <property type="evidence" value="ECO:0007669"/>
    <property type="project" value="InterPro"/>
</dbReference>
<dbReference type="PANTHER" id="PTHR11689">
    <property type="entry name" value="CHLORIDE CHANNEL PROTEIN CLC FAMILY MEMBER"/>
    <property type="match status" value="1"/>
</dbReference>
<feature type="region of interest" description="Disordered" evidence="15">
    <location>
        <begin position="1"/>
        <end position="20"/>
    </location>
</feature>
<keyword evidence="9 13" id="KW-0129">CBS domain</keyword>
<organism evidence="17 18">
    <name type="scientific">Arachis hypogaea</name>
    <name type="common">Peanut</name>
    <dbReference type="NCBI Taxonomy" id="3818"/>
    <lineage>
        <taxon>Eukaryota</taxon>
        <taxon>Viridiplantae</taxon>
        <taxon>Streptophyta</taxon>
        <taxon>Embryophyta</taxon>
        <taxon>Tracheophyta</taxon>
        <taxon>Spermatophyta</taxon>
        <taxon>Magnoliopsida</taxon>
        <taxon>eudicotyledons</taxon>
        <taxon>Gunneridae</taxon>
        <taxon>Pentapetalae</taxon>
        <taxon>rosids</taxon>
        <taxon>fabids</taxon>
        <taxon>Fabales</taxon>
        <taxon>Fabaceae</taxon>
        <taxon>Papilionoideae</taxon>
        <taxon>50 kb inversion clade</taxon>
        <taxon>dalbergioids sensu lato</taxon>
        <taxon>Dalbergieae</taxon>
        <taxon>Pterocarpus clade</taxon>
        <taxon>Arachis</taxon>
    </lineage>
</organism>
<evidence type="ECO:0000256" key="7">
    <source>
        <dbReference type="ARBA" id="ARBA00022989"/>
    </source>
</evidence>
<dbReference type="Proteomes" id="UP000289738">
    <property type="component" value="Chromosome B05"/>
</dbReference>
<dbReference type="InterPro" id="IPR014743">
    <property type="entry name" value="Cl-channel_core"/>
</dbReference>
<dbReference type="PRINTS" id="PR00762">
    <property type="entry name" value="CLCHANNEL"/>
</dbReference>
<dbReference type="SUPFAM" id="SSF54631">
    <property type="entry name" value="CBS-domain pair"/>
    <property type="match status" value="1"/>
</dbReference>
<dbReference type="Pfam" id="PF00654">
    <property type="entry name" value="Voltage_CLC"/>
    <property type="match status" value="1"/>
</dbReference>
<dbReference type="InterPro" id="IPR000644">
    <property type="entry name" value="CBS_dom"/>
</dbReference>
<feature type="transmembrane region" description="Helical" evidence="14">
    <location>
        <begin position="96"/>
        <end position="117"/>
    </location>
</feature>
<dbReference type="Gene3D" id="1.10.3080.10">
    <property type="entry name" value="Clc chloride channel"/>
    <property type="match status" value="1"/>
</dbReference>
<gene>
    <name evidence="17" type="ORF">Ahy_B05g074224</name>
</gene>
<feature type="domain" description="CBS" evidence="16">
    <location>
        <begin position="720"/>
        <end position="787"/>
    </location>
</feature>
<evidence type="ECO:0000256" key="10">
    <source>
        <dbReference type="ARBA" id="ARBA00023136"/>
    </source>
</evidence>
<dbReference type="PRINTS" id="PR01120">
    <property type="entry name" value="CLCHANNELPLT"/>
</dbReference>
<evidence type="ECO:0000313" key="17">
    <source>
        <dbReference type="EMBL" id="RYR06909.1"/>
    </source>
</evidence>
<evidence type="ECO:0000256" key="14">
    <source>
        <dbReference type="RuleBase" id="RU361221"/>
    </source>
</evidence>
<evidence type="ECO:0000256" key="13">
    <source>
        <dbReference type="PROSITE-ProRule" id="PRU00703"/>
    </source>
</evidence>
<keyword evidence="18" id="KW-1185">Reference proteome</keyword>
<dbReference type="PROSITE" id="PS51371">
    <property type="entry name" value="CBS"/>
    <property type="match status" value="1"/>
</dbReference>
<keyword evidence="11" id="KW-0869">Chloride channel</keyword>
<evidence type="ECO:0000256" key="2">
    <source>
        <dbReference type="ARBA" id="ARBA00009476"/>
    </source>
</evidence>
<feature type="transmembrane region" description="Helical" evidence="14">
    <location>
        <begin position="194"/>
        <end position="217"/>
    </location>
</feature>
<keyword evidence="10 14" id="KW-0472">Membrane</keyword>
<evidence type="ECO:0000259" key="16">
    <source>
        <dbReference type="PROSITE" id="PS51371"/>
    </source>
</evidence>
<feature type="transmembrane region" description="Helical" evidence="14">
    <location>
        <begin position="348"/>
        <end position="368"/>
    </location>
</feature>
<evidence type="ECO:0000256" key="4">
    <source>
        <dbReference type="ARBA" id="ARBA00022692"/>
    </source>
</evidence>
<keyword evidence="6" id="KW-0407">Ion channel</keyword>
<reference evidence="17 18" key="1">
    <citation type="submission" date="2019-01" db="EMBL/GenBank/DDBJ databases">
        <title>Sequencing of cultivated peanut Arachis hypogaea provides insights into genome evolution and oil improvement.</title>
        <authorList>
            <person name="Chen X."/>
        </authorList>
    </citation>
    <scope>NUCLEOTIDE SEQUENCE [LARGE SCALE GENOMIC DNA]</scope>
    <source>
        <strain evidence="18">cv. Fuhuasheng</strain>
        <tissue evidence="17">Leaves</tissue>
    </source>
</reference>
<dbReference type="CDD" id="cd03685">
    <property type="entry name" value="ClC_6_like"/>
    <property type="match status" value="1"/>
</dbReference>
<dbReference type="FunFam" id="1.10.3080.10:FF:000004">
    <property type="entry name" value="Chloride channel ClC3"/>
    <property type="match status" value="1"/>
</dbReference>
<evidence type="ECO:0000313" key="18">
    <source>
        <dbReference type="Proteomes" id="UP000289738"/>
    </source>
</evidence>
<keyword evidence="5" id="KW-0677">Repeat</keyword>
<dbReference type="GO" id="GO:0009705">
    <property type="term" value="C:plant-type vacuole membrane"/>
    <property type="evidence" value="ECO:0007669"/>
    <property type="project" value="TreeGrafter"/>
</dbReference>
<feature type="transmembrane region" description="Helical" evidence="14">
    <location>
        <begin position="388"/>
        <end position="409"/>
    </location>
</feature>
<dbReference type="SUPFAM" id="SSF81340">
    <property type="entry name" value="Clc chloride channel"/>
    <property type="match status" value="1"/>
</dbReference>
<comment type="caution">
    <text evidence="17">The sequence shown here is derived from an EMBL/GenBank/DDBJ whole genome shotgun (WGS) entry which is preliminary data.</text>
</comment>
<keyword evidence="4 14" id="KW-0812">Transmembrane</keyword>
<comment type="subcellular location">
    <subcellularLocation>
        <location evidence="1 14">Membrane</location>
        <topology evidence="1 14">Multi-pass membrane protein</topology>
    </subcellularLocation>
</comment>
<dbReference type="EMBL" id="SDMP01000015">
    <property type="protein sequence ID" value="RYR06909.1"/>
    <property type="molecule type" value="Genomic_DNA"/>
</dbReference>
<evidence type="ECO:0000256" key="9">
    <source>
        <dbReference type="ARBA" id="ARBA00023122"/>
    </source>
</evidence>
<dbReference type="Pfam" id="PF00571">
    <property type="entry name" value="CBS"/>
    <property type="match status" value="1"/>
</dbReference>
<dbReference type="SMR" id="A0A444YY91"/>
<keyword evidence="7 14" id="KW-1133">Transmembrane helix</keyword>
<evidence type="ECO:0000256" key="3">
    <source>
        <dbReference type="ARBA" id="ARBA00022448"/>
    </source>
</evidence>
<evidence type="ECO:0000256" key="1">
    <source>
        <dbReference type="ARBA" id="ARBA00004141"/>
    </source>
</evidence>
<keyword evidence="8 14" id="KW-0406">Ion transport</keyword>
<evidence type="ECO:0000256" key="15">
    <source>
        <dbReference type="SAM" id="MobiDB-lite"/>
    </source>
</evidence>
<keyword evidence="6" id="KW-0851">Voltage-gated channel</keyword>
<name>A0A444YY91_ARAHY</name>
<feature type="transmembrane region" description="Helical" evidence="14">
    <location>
        <begin position="524"/>
        <end position="550"/>
    </location>
</feature>
<feature type="transmembrane region" description="Helical" evidence="14">
    <location>
        <begin position="261"/>
        <end position="284"/>
    </location>
</feature>
<dbReference type="InterPro" id="IPR002251">
    <property type="entry name" value="Cl_channel_pln"/>
</dbReference>
<keyword evidence="12 14" id="KW-0868">Chloride</keyword>
<accession>A0A444YY91</accession>
<dbReference type="OrthoDB" id="428525at2759"/>
<dbReference type="Gramene" id="arahy.Tifrunner.gnm2.ann2.Ah15g515800.1">
    <property type="protein sequence ID" value="arahy.Tifrunner.gnm2.ann2.Ah15g515800.1-CDS"/>
    <property type="gene ID" value="arahy.Tifrunner.gnm2.ann2.Ah15g515800"/>
</dbReference>
<evidence type="ECO:0000256" key="6">
    <source>
        <dbReference type="ARBA" id="ARBA00022882"/>
    </source>
</evidence>
<sequence>MENKQDGVSNGDGDGLHDIENEGVLLDGKGEIRRNWSEFSERNMSYAEPLLVKRTNTTSQIAIIGANLSPIESLDYEIFENEIFNQDWRSRKKIQIIQYVILKWGFALIIGLGTGLVGLFNNISVENIAGFKLLMTTTLMTQHRYLEAFVAYAGINVVLAAAAAALCAFIAPAAAGSGIPEVKAYLNGVDAHSILAPSTLFVKIFGSILGVSAGFVVGKEGPMVHTGACIANLLGQGGSRKYGLTWNWLRYFKNDRDRRDMITCGAAAGVAAAFRAPVGGVLFALEEAASWWRSALLWRTFFTTAVVAIVLRAAIQLCATGKCGLFGEGGLIMYDVGSSKVTYSAGDVLAAILLGVIGGVLGSVYNYLVDKVIRTYSIINEKGAVFKIILVVTIALLTSCCFYFLPWIATCKPCPTNESVICPSVDESGEYKSFQCKPGYYNDLASLFLNTNDDAIRNLFSSRITKEFHISSLFIYFGTIFFLGIATYGIAVPSGLFIPVILAGAAYGRLVGRLFEPIVKLDTGLFALLGAASFLGGTMRMTVSICVILLELTNDLLLLPLVMLVLLISKSVADGFNKGVYDQILKIKGLPYMESHAEPYMRTLAARDVVSGPLVTFSGIEKVGNILHALETTGHNGFPVIDEPPFSDAAELCGLVLRSHLLVLLKGKNFTKDRLFMDRSISKRISALDFAKAGSGKGMKLEDLDINEEEKNMYVDLHPITNASPYTVLETMSLAKAAILFRQLGLRHMCVVPKSQGRPPVVGILTRHDFMPEHILGLYPGINPHKED</sequence>
<evidence type="ECO:0000256" key="11">
    <source>
        <dbReference type="ARBA" id="ARBA00023173"/>
    </source>
</evidence>
<dbReference type="PANTHER" id="PTHR11689:SF165">
    <property type="entry name" value="CHLORIDE CHANNEL PROTEIN CLC-C"/>
    <property type="match status" value="1"/>
</dbReference>
<comment type="similarity">
    <text evidence="2 14">Belongs to the chloride channel (TC 2.A.49) family.</text>
</comment>
<feature type="transmembrane region" description="Helical" evidence="14">
    <location>
        <begin position="296"/>
        <end position="315"/>
    </location>
</feature>
<evidence type="ECO:0000256" key="12">
    <source>
        <dbReference type="ARBA" id="ARBA00023214"/>
    </source>
</evidence>
<keyword evidence="3 14" id="KW-0813">Transport</keyword>
<proteinExistence type="inferred from homology"/>
<dbReference type="GO" id="GO:0034707">
    <property type="term" value="C:chloride channel complex"/>
    <property type="evidence" value="ECO:0007669"/>
    <property type="project" value="UniProtKB-KW"/>
</dbReference>
<dbReference type="STRING" id="3818.A0A444YY91"/>
<dbReference type="InterPro" id="IPR001807">
    <property type="entry name" value="ClC"/>
</dbReference>
<feature type="transmembrane region" description="Helical" evidence="14">
    <location>
        <begin position="148"/>
        <end position="174"/>
    </location>
</feature>
<dbReference type="CDD" id="cd04591">
    <property type="entry name" value="CBS_pair_voltage-gated_CLC_euk_bac"/>
    <property type="match status" value="1"/>
</dbReference>
<feature type="transmembrane region" description="Helical" evidence="14">
    <location>
        <begin position="496"/>
        <end position="512"/>
    </location>
</feature>
<dbReference type="Gene3D" id="3.10.580.10">
    <property type="entry name" value="CBS-domain"/>
    <property type="match status" value="1"/>
</dbReference>
<dbReference type="AlphaFoldDB" id="A0A444YY91"/>
<feature type="transmembrane region" description="Helical" evidence="14">
    <location>
        <begin position="473"/>
        <end position="490"/>
    </location>
</feature>
<evidence type="ECO:0000256" key="5">
    <source>
        <dbReference type="ARBA" id="ARBA00022737"/>
    </source>
</evidence>
<dbReference type="SMART" id="SM00116">
    <property type="entry name" value="CBS"/>
    <property type="match status" value="2"/>
</dbReference>